<dbReference type="EMBL" id="JAHFXS010006856">
    <property type="protein sequence ID" value="KAG9929609.1"/>
    <property type="molecule type" value="Genomic_DNA"/>
</dbReference>
<dbReference type="Proteomes" id="UP000729357">
    <property type="component" value="Unassembled WGS sequence"/>
</dbReference>
<accession>A0A9P8F4C2</accession>
<reference evidence="2" key="1">
    <citation type="journal article" date="2021" name="J Fungi (Basel)">
        <title>Virulence traits and population genomics of the black yeast Aureobasidium melanogenum.</title>
        <authorList>
            <person name="Cernosa A."/>
            <person name="Sun X."/>
            <person name="Gostincar C."/>
            <person name="Fang C."/>
            <person name="Gunde-Cimerman N."/>
            <person name="Song Z."/>
        </authorList>
    </citation>
    <scope>NUCLEOTIDE SEQUENCE</scope>
    <source>
        <strain evidence="2">EXF-9298</strain>
    </source>
</reference>
<dbReference type="AlphaFoldDB" id="A0A9P8F4C2"/>
<sequence>MALNAASHNIPGEKTGPVSGQPPAPSAETTEALLSSAQKDPQGQNAPGQDGGDAEAPKKQKTEKELAKERAKAEKARKFAEKQAKQSAAAPAGKA</sequence>
<evidence type="ECO:0000313" key="4">
    <source>
        <dbReference type="Proteomes" id="UP000729357"/>
    </source>
</evidence>
<organism evidence="2 4">
    <name type="scientific">Aureobasidium melanogenum</name>
    <name type="common">Aureobasidium pullulans var. melanogenum</name>
    <dbReference type="NCBI Taxonomy" id="46634"/>
    <lineage>
        <taxon>Eukaryota</taxon>
        <taxon>Fungi</taxon>
        <taxon>Dikarya</taxon>
        <taxon>Ascomycota</taxon>
        <taxon>Pezizomycotina</taxon>
        <taxon>Dothideomycetes</taxon>
        <taxon>Dothideomycetidae</taxon>
        <taxon>Dothideales</taxon>
        <taxon>Saccotheciaceae</taxon>
        <taxon>Aureobasidium</taxon>
    </lineage>
</organism>
<keyword evidence="4" id="KW-1185">Reference proteome</keyword>
<proteinExistence type="predicted"/>
<protein>
    <submittedName>
        <fullName evidence="2">Uncharacterized protein</fullName>
    </submittedName>
</protein>
<comment type="caution">
    <text evidence="2">The sequence shown here is derived from an EMBL/GenBank/DDBJ whole genome shotgun (WGS) entry which is preliminary data.</text>
</comment>
<gene>
    <name evidence="3" type="ORF">KCU98_g20822</name>
    <name evidence="2" type="ORF">KCU98_g20824</name>
</gene>
<evidence type="ECO:0000313" key="2">
    <source>
        <dbReference type="EMBL" id="KAG9929595.1"/>
    </source>
</evidence>
<dbReference type="EMBL" id="JAHFXS010006858">
    <property type="protein sequence ID" value="KAG9929595.1"/>
    <property type="molecule type" value="Genomic_DNA"/>
</dbReference>
<feature type="region of interest" description="Disordered" evidence="1">
    <location>
        <begin position="1"/>
        <end position="95"/>
    </location>
</feature>
<feature type="compositionally biased region" description="Polar residues" evidence="1">
    <location>
        <begin position="27"/>
        <end position="47"/>
    </location>
</feature>
<evidence type="ECO:0000256" key="1">
    <source>
        <dbReference type="SAM" id="MobiDB-lite"/>
    </source>
</evidence>
<feature type="non-terminal residue" evidence="2">
    <location>
        <position position="95"/>
    </location>
</feature>
<evidence type="ECO:0000313" key="3">
    <source>
        <dbReference type="EMBL" id="KAG9929609.1"/>
    </source>
</evidence>
<feature type="compositionally biased region" description="Basic and acidic residues" evidence="1">
    <location>
        <begin position="55"/>
        <end position="84"/>
    </location>
</feature>
<feature type="compositionally biased region" description="Low complexity" evidence="1">
    <location>
        <begin position="85"/>
        <end position="95"/>
    </location>
</feature>
<reference evidence="2" key="2">
    <citation type="submission" date="2021-08" db="EMBL/GenBank/DDBJ databases">
        <authorList>
            <person name="Gostincar C."/>
            <person name="Sun X."/>
            <person name="Song Z."/>
            <person name="Gunde-Cimerman N."/>
        </authorList>
    </citation>
    <scope>NUCLEOTIDE SEQUENCE</scope>
    <source>
        <strain evidence="2">EXF-9298</strain>
    </source>
</reference>
<name>A0A9P8F4C2_AURME</name>